<reference evidence="5 6" key="1">
    <citation type="journal article" date="2022" name="Nat. Plants">
        <title>Genomes of leafy and leafless Platanthera orchids illuminate the evolution of mycoheterotrophy.</title>
        <authorList>
            <person name="Li M.H."/>
            <person name="Liu K.W."/>
            <person name="Li Z."/>
            <person name="Lu H.C."/>
            <person name="Ye Q.L."/>
            <person name="Zhang D."/>
            <person name="Wang J.Y."/>
            <person name="Li Y.F."/>
            <person name="Zhong Z.M."/>
            <person name="Liu X."/>
            <person name="Yu X."/>
            <person name="Liu D.K."/>
            <person name="Tu X.D."/>
            <person name="Liu B."/>
            <person name="Hao Y."/>
            <person name="Liao X.Y."/>
            <person name="Jiang Y.T."/>
            <person name="Sun W.H."/>
            <person name="Chen J."/>
            <person name="Chen Y.Q."/>
            <person name="Ai Y."/>
            <person name="Zhai J.W."/>
            <person name="Wu S.S."/>
            <person name="Zhou Z."/>
            <person name="Hsiao Y.Y."/>
            <person name="Wu W.L."/>
            <person name="Chen Y.Y."/>
            <person name="Lin Y.F."/>
            <person name="Hsu J.L."/>
            <person name="Li C.Y."/>
            <person name="Wang Z.W."/>
            <person name="Zhao X."/>
            <person name="Zhong W.Y."/>
            <person name="Ma X.K."/>
            <person name="Ma L."/>
            <person name="Huang J."/>
            <person name="Chen G.Z."/>
            <person name="Huang M.Z."/>
            <person name="Huang L."/>
            <person name="Peng D.H."/>
            <person name="Luo Y.B."/>
            <person name="Zou S.Q."/>
            <person name="Chen S.P."/>
            <person name="Lan S."/>
            <person name="Tsai W.C."/>
            <person name="Van de Peer Y."/>
            <person name="Liu Z.J."/>
        </authorList>
    </citation>
    <scope>NUCLEOTIDE SEQUENCE [LARGE SCALE GENOMIC DNA]</scope>
    <source>
        <strain evidence="5">Lor287</strain>
    </source>
</reference>
<evidence type="ECO:0000313" key="6">
    <source>
        <dbReference type="Proteomes" id="UP001418222"/>
    </source>
</evidence>
<evidence type="ECO:0000256" key="3">
    <source>
        <dbReference type="SAM" id="Phobius"/>
    </source>
</evidence>
<keyword evidence="1" id="KW-0547">Nucleotide-binding</keyword>
<keyword evidence="6" id="KW-1185">Reference proteome</keyword>
<feature type="transmembrane region" description="Helical" evidence="3">
    <location>
        <begin position="111"/>
        <end position="133"/>
    </location>
</feature>
<dbReference type="GO" id="GO:0003924">
    <property type="term" value="F:GTPase activity"/>
    <property type="evidence" value="ECO:0007669"/>
    <property type="project" value="InterPro"/>
</dbReference>
<proteinExistence type="predicted"/>
<gene>
    <name evidence="5" type="ORF">KSP39_PZI019872</name>
</gene>
<name>A0AAP0FXJ7_9ASPA</name>
<evidence type="ECO:0000256" key="2">
    <source>
        <dbReference type="ARBA" id="ARBA00023134"/>
    </source>
</evidence>
<evidence type="ECO:0000256" key="4">
    <source>
        <dbReference type="SAM" id="SignalP"/>
    </source>
</evidence>
<dbReference type="Proteomes" id="UP001418222">
    <property type="component" value="Unassembled WGS sequence"/>
</dbReference>
<dbReference type="AlphaFoldDB" id="A0AAP0FXJ7"/>
<keyword evidence="2" id="KW-0342">GTP-binding</keyword>
<feature type="transmembrane region" description="Helical" evidence="3">
    <location>
        <begin position="71"/>
        <end position="91"/>
    </location>
</feature>
<keyword evidence="3" id="KW-1133">Transmembrane helix</keyword>
<keyword evidence="4" id="KW-0732">Signal</keyword>
<dbReference type="InterPro" id="IPR027417">
    <property type="entry name" value="P-loop_NTPase"/>
</dbReference>
<dbReference type="EMBL" id="JBBWWQ010000017">
    <property type="protein sequence ID" value="KAK8923512.1"/>
    <property type="molecule type" value="Genomic_DNA"/>
</dbReference>
<keyword evidence="3" id="KW-0472">Membrane</keyword>
<feature type="signal peptide" evidence="4">
    <location>
        <begin position="1"/>
        <end position="16"/>
    </location>
</feature>
<protein>
    <submittedName>
        <fullName evidence="5">ADP-ribosylation factor</fullName>
    </submittedName>
</protein>
<keyword evidence="3" id="KW-0812">Transmembrane</keyword>
<feature type="chain" id="PRO_5042870094" evidence="4">
    <location>
        <begin position="17"/>
        <end position="210"/>
    </location>
</feature>
<comment type="caution">
    <text evidence="5">The sequence shown here is derived from an EMBL/GenBank/DDBJ whole genome shotgun (WGS) entry which is preliminary data.</text>
</comment>
<feature type="transmembrane region" description="Helical" evidence="3">
    <location>
        <begin position="43"/>
        <end position="64"/>
    </location>
</feature>
<evidence type="ECO:0000313" key="5">
    <source>
        <dbReference type="EMBL" id="KAK8923512.1"/>
    </source>
</evidence>
<dbReference type="GO" id="GO:0005525">
    <property type="term" value="F:GTP binding"/>
    <property type="evidence" value="ECO:0007669"/>
    <property type="project" value="UniProtKB-KW"/>
</dbReference>
<organism evidence="5 6">
    <name type="scientific">Platanthera zijinensis</name>
    <dbReference type="NCBI Taxonomy" id="2320716"/>
    <lineage>
        <taxon>Eukaryota</taxon>
        <taxon>Viridiplantae</taxon>
        <taxon>Streptophyta</taxon>
        <taxon>Embryophyta</taxon>
        <taxon>Tracheophyta</taxon>
        <taxon>Spermatophyta</taxon>
        <taxon>Magnoliopsida</taxon>
        <taxon>Liliopsida</taxon>
        <taxon>Asparagales</taxon>
        <taxon>Orchidaceae</taxon>
        <taxon>Orchidoideae</taxon>
        <taxon>Orchideae</taxon>
        <taxon>Orchidinae</taxon>
        <taxon>Platanthera</taxon>
    </lineage>
</organism>
<sequence>MNFCIMLLCRWLLVILEESRQPPSQRATPCFVQFLTQETSQRVATFVVFLVIHHRTYLIVAPYCHGAKGPLHSYIQFFLWLMVLVSLELLVSPDLGSRVLNVVGPIRCTSRVIVCFTALVIVPLSPFVARAGLNAFFLNTSTMVTTFFSLRVSMFPHLDIQGSLKPKEIAKILNLGGMDKSRHWNIVGCGAYTGKGLFQGFDWVVQDIAD</sequence>
<dbReference type="Pfam" id="PF00025">
    <property type="entry name" value="Arf"/>
    <property type="match status" value="1"/>
</dbReference>
<accession>A0AAP0FXJ7</accession>
<dbReference type="Gene3D" id="3.40.50.300">
    <property type="entry name" value="P-loop containing nucleotide triphosphate hydrolases"/>
    <property type="match status" value="1"/>
</dbReference>
<evidence type="ECO:0000256" key="1">
    <source>
        <dbReference type="ARBA" id="ARBA00022741"/>
    </source>
</evidence>
<dbReference type="InterPro" id="IPR006689">
    <property type="entry name" value="Small_GTPase_ARF/SAR"/>
</dbReference>